<sequence length="397" mass="42754" precursor="true">MTDWIRRGVALVVLAAAGASHALTITTNFASDGERIPSIGLATAAPTAVLGGGDLESIVRAAADAWEALIPDKHDFTLSFGWYDTTLVSNAAYHVPGAAGGWPTRTLSGSVAFNSNLANDLKMFVDPTPTVNEEFRYDHRTFLDLGAGPIEVSRQYVGTTEASRSSIDLYTTALHEIGHALGLTSWDFYNQEASDGKIDVTLAPFAGTDIPIHSTHLDLPDSMLSKWRFWGQRREITQTDLLAVCQINGFSQCEFELAPAEFAGDLNDDGVVNAADYTVWRDATSSAARAADSAQMTAGYDTWSSNFGRTFQQPETFSGDYNADGVVNAADYTAFRDHVANGDLRSDGNGDGALTTADWQVWANRYGERSPAATTAPEPSATFLATIAVLTACRRRR</sequence>
<comment type="caution">
    <text evidence="2">The sequence shown here is derived from an EMBL/GenBank/DDBJ whole genome shotgun (WGS) entry which is preliminary data.</text>
</comment>
<reference evidence="2 3" key="1">
    <citation type="submission" date="2019-02" db="EMBL/GenBank/DDBJ databases">
        <title>Deep-cultivation of Planctomycetes and their phenomic and genomic characterization uncovers novel biology.</title>
        <authorList>
            <person name="Wiegand S."/>
            <person name="Jogler M."/>
            <person name="Boedeker C."/>
            <person name="Pinto D."/>
            <person name="Vollmers J."/>
            <person name="Rivas-Marin E."/>
            <person name="Kohn T."/>
            <person name="Peeters S.H."/>
            <person name="Heuer A."/>
            <person name="Rast P."/>
            <person name="Oberbeckmann S."/>
            <person name="Bunk B."/>
            <person name="Jeske O."/>
            <person name="Meyerdierks A."/>
            <person name="Storesund J.E."/>
            <person name="Kallscheuer N."/>
            <person name="Luecker S."/>
            <person name="Lage O.M."/>
            <person name="Pohl T."/>
            <person name="Merkel B.J."/>
            <person name="Hornburger P."/>
            <person name="Mueller R.-W."/>
            <person name="Bruemmer F."/>
            <person name="Labrenz M."/>
            <person name="Spormann A.M."/>
            <person name="Op Den Camp H."/>
            <person name="Overmann J."/>
            <person name="Amann R."/>
            <person name="Jetten M.S.M."/>
            <person name="Mascher T."/>
            <person name="Medema M.H."/>
            <person name="Devos D.P."/>
            <person name="Kaster A.-K."/>
            <person name="Ovreas L."/>
            <person name="Rohde M."/>
            <person name="Galperin M.Y."/>
            <person name="Jogler C."/>
        </authorList>
    </citation>
    <scope>NUCLEOTIDE SEQUENCE [LARGE SCALE GENOMIC DNA]</scope>
    <source>
        <strain evidence="2 3">Pla108</strain>
    </source>
</reference>
<dbReference type="InterPro" id="IPR018247">
    <property type="entry name" value="EF_Hand_1_Ca_BS"/>
</dbReference>
<dbReference type="RefSeq" id="WP_146441225.1">
    <property type="nucleotide sequence ID" value="NZ_SJPR01000001.1"/>
</dbReference>
<feature type="chain" id="PRO_5023063587" description="Matrixin" evidence="1">
    <location>
        <begin position="23"/>
        <end position="397"/>
    </location>
</feature>
<keyword evidence="3" id="KW-1185">Reference proteome</keyword>
<dbReference type="SUPFAM" id="SSF55486">
    <property type="entry name" value="Metalloproteases ('zincins'), catalytic domain"/>
    <property type="match status" value="1"/>
</dbReference>
<evidence type="ECO:0000313" key="2">
    <source>
        <dbReference type="EMBL" id="TWT99071.1"/>
    </source>
</evidence>
<dbReference type="GO" id="GO:0008237">
    <property type="term" value="F:metallopeptidase activity"/>
    <property type="evidence" value="ECO:0007669"/>
    <property type="project" value="InterPro"/>
</dbReference>
<dbReference type="InterPro" id="IPR024079">
    <property type="entry name" value="MetalloPept_cat_dom_sf"/>
</dbReference>
<evidence type="ECO:0000313" key="3">
    <source>
        <dbReference type="Proteomes" id="UP000317421"/>
    </source>
</evidence>
<accession>A0A5C6AJ31</accession>
<dbReference type="OrthoDB" id="269504at2"/>
<dbReference type="Proteomes" id="UP000317421">
    <property type="component" value="Unassembled WGS sequence"/>
</dbReference>
<evidence type="ECO:0008006" key="4">
    <source>
        <dbReference type="Google" id="ProtNLM"/>
    </source>
</evidence>
<dbReference type="EMBL" id="SJPR01000001">
    <property type="protein sequence ID" value="TWT99071.1"/>
    <property type="molecule type" value="Genomic_DNA"/>
</dbReference>
<dbReference type="Gene3D" id="3.40.390.10">
    <property type="entry name" value="Collagenase (Catalytic Domain)"/>
    <property type="match status" value="1"/>
</dbReference>
<proteinExistence type="predicted"/>
<gene>
    <name evidence="2" type="ORF">Pla108_00040</name>
</gene>
<dbReference type="InterPro" id="IPR036439">
    <property type="entry name" value="Dockerin_dom_sf"/>
</dbReference>
<dbReference type="CDD" id="cd14256">
    <property type="entry name" value="Dockerin_I"/>
    <property type="match status" value="1"/>
</dbReference>
<keyword evidence="1" id="KW-0732">Signal</keyword>
<organism evidence="2 3">
    <name type="scientific">Botrimarina colliarenosi</name>
    <dbReference type="NCBI Taxonomy" id="2528001"/>
    <lineage>
        <taxon>Bacteria</taxon>
        <taxon>Pseudomonadati</taxon>
        <taxon>Planctomycetota</taxon>
        <taxon>Planctomycetia</taxon>
        <taxon>Pirellulales</taxon>
        <taxon>Lacipirellulaceae</taxon>
        <taxon>Botrimarina</taxon>
    </lineage>
</organism>
<protein>
    <recommendedName>
        <fullName evidence="4">Matrixin</fullName>
    </recommendedName>
</protein>
<dbReference type="GO" id="GO:0000272">
    <property type="term" value="P:polysaccharide catabolic process"/>
    <property type="evidence" value="ECO:0007669"/>
    <property type="project" value="InterPro"/>
</dbReference>
<dbReference type="Gene3D" id="1.10.1330.10">
    <property type="entry name" value="Dockerin domain"/>
    <property type="match status" value="1"/>
</dbReference>
<dbReference type="PROSITE" id="PS00018">
    <property type="entry name" value="EF_HAND_1"/>
    <property type="match status" value="1"/>
</dbReference>
<evidence type="ECO:0000256" key="1">
    <source>
        <dbReference type="SAM" id="SignalP"/>
    </source>
</evidence>
<name>A0A5C6AJ31_9BACT</name>
<feature type="signal peptide" evidence="1">
    <location>
        <begin position="1"/>
        <end position="22"/>
    </location>
</feature>
<dbReference type="SUPFAM" id="SSF63446">
    <property type="entry name" value="Type I dockerin domain"/>
    <property type="match status" value="1"/>
</dbReference>
<dbReference type="AlphaFoldDB" id="A0A5C6AJ31"/>